<name>A0ABP1R604_9HEXA</name>
<evidence type="ECO:0000313" key="2">
    <source>
        <dbReference type="Proteomes" id="UP001642540"/>
    </source>
</evidence>
<sequence>MEHLLNSSSLVNHIDPSRNLPIKLQLYSCALRCQKILILQKISRQVDTGFGGTPEYRHKKSDEAKFRKTMNEVICDTYLRYTDEQNKADHIKEQFKLLAKTESAPTSVLARKIEPIDVTRDSAFKNELHYNPSAPILERQVCYAVTTKDGTKLFKACPYEAAWVATAKKHFRFFKEQAGSLTLEFFLYRR</sequence>
<dbReference type="Proteomes" id="UP001642540">
    <property type="component" value="Unassembled WGS sequence"/>
</dbReference>
<comment type="caution">
    <text evidence="1">The sequence shown here is derived from an EMBL/GenBank/DDBJ whole genome shotgun (WGS) entry which is preliminary data.</text>
</comment>
<dbReference type="EMBL" id="CAXLJM020000054">
    <property type="protein sequence ID" value="CAL8117257.1"/>
    <property type="molecule type" value="Genomic_DNA"/>
</dbReference>
<gene>
    <name evidence="1" type="ORF">ODALV1_LOCUS17602</name>
</gene>
<evidence type="ECO:0000313" key="1">
    <source>
        <dbReference type="EMBL" id="CAL8117257.1"/>
    </source>
</evidence>
<keyword evidence="2" id="KW-1185">Reference proteome</keyword>
<reference evidence="1 2" key="1">
    <citation type="submission" date="2024-08" db="EMBL/GenBank/DDBJ databases">
        <authorList>
            <person name="Cucini C."/>
            <person name="Frati F."/>
        </authorList>
    </citation>
    <scope>NUCLEOTIDE SEQUENCE [LARGE SCALE GENOMIC DNA]</scope>
</reference>
<protein>
    <submittedName>
        <fullName evidence="1">Uncharacterized protein</fullName>
    </submittedName>
</protein>
<accession>A0ABP1R604</accession>
<organism evidence="1 2">
    <name type="scientific">Orchesella dallaii</name>
    <dbReference type="NCBI Taxonomy" id="48710"/>
    <lineage>
        <taxon>Eukaryota</taxon>
        <taxon>Metazoa</taxon>
        <taxon>Ecdysozoa</taxon>
        <taxon>Arthropoda</taxon>
        <taxon>Hexapoda</taxon>
        <taxon>Collembola</taxon>
        <taxon>Entomobryomorpha</taxon>
        <taxon>Entomobryoidea</taxon>
        <taxon>Orchesellidae</taxon>
        <taxon>Orchesellinae</taxon>
        <taxon>Orchesella</taxon>
    </lineage>
</organism>
<proteinExistence type="predicted"/>